<protein>
    <submittedName>
        <fullName evidence="3">Uncharacterized protein</fullName>
    </submittedName>
</protein>
<comment type="caution">
    <text evidence="3">The sequence shown here is derived from an EMBL/GenBank/DDBJ whole genome shotgun (WGS) entry which is preliminary data.</text>
</comment>
<gene>
    <name evidence="3" type="ORF">FVE85_4112</name>
</gene>
<accession>A0A5J4YUQ1</accession>
<evidence type="ECO:0000313" key="3">
    <source>
        <dbReference type="EMBL" id="KAA8494137.1"/>
    </source>
</evidence>
<evidence type="ECO:0000313" key="4">
    <source>
        <dbReference type="Proteomes" id="UP000324585"/>
    </source>
</evidence>
<dbReference type="EMBL" id="VRMN01000005">
    <property type="protein sequence ID" value="KAA8494137.1"/>
    <property type="molecule type" value="Genomic_DNA"/>
</dbReference>
<keyword evidence="2" id="KW-0812">Transmembrane</keyword>
<feature type="region of interest" description="Disordered" evidence="1">
    <location>
        <begin position="158"/>
        <end position="201"/>
    </location>
</feature>
<feature type="transmembrane region" description="Helical" evidence="2">
    <location>
        <begin position="118"/>
        <end position="141"/>
    </location>
</feature>
<name>A0A5J4YUQ1_PORPP</name>
<reference evidence="4" key="1">
    <citation type="journal article" date="2019" name="Nat. Commun.">
        <title>Expansion of phycobilisome linker gene families in mesophilic red algae.</title>
        <authorList>
            <person name="Lee J."/>
            <person name="Kim D."/>
            <person name="Bhattacharya D."/>
            <person name="Yoon H.S."/>
        </authorList>
    </citation>
    <scope>NUCLEOTIDE SEQUENCE [LARGE SCALE GENOMIC DNA]</scope>
    <source>
        <strain evidence="4">CCMP 1328</strain>
    </source>
</reference>
<dbReference type="Proteomes" id="UP000324585">
    <property type="component" value="Unassembled WGS sequence"/>
</dbReference>
<sequence length="201" mass="22448">MAFIGAGSAVWLVETRRAETQARGFRGVQRRARVLPVRMCERAPKDGAGGMDDSQLNKALREKIEQYFGEDASRRPQKQQDPQQPAGYFVSAAESDDTFQTRLEIVARKERRKRAAEGVITFVAGISLASGLAFTALFYAIRAPEDSYYQGQSGFVHSGTRKSTAFQPPRYGTESEIDPYALLRSESGDMQPYKPKDNQQK</sequence>
<organism evidence="3 4">
    <name type="scientific">Porphyridium purpureum</name>
    <name type="common">Red alga</name>
    <name type="synonym">Porphyridium cruentum</name>
    <dbReference type="NCBI Taxonomy" id="35688"/>
    <lineage>
        <taxon>Eukaryota</taxon>
        <taxon>Rhodophyta</taxon>
        <taxon>Bangiophyceae</taxon>
        <taxon>Porphyridiales</taxon>
        <taxon>Porphyridiaceae</taxon>
        <taxon>Porphyridium</taxon>
    </lineage>
</organism>
<evidence type="ECO:0000256" key="2">
    <source>
        <dbReference type="SAM" id="Phobius"/>
    </source>
</evidence>
<evidence type="ECO:0000256" key="1">
    <source>
        <dbReference type="SAM" id="MobiDB-lite"/>
    </source>
</evidence>
<proteinExistence type="predicted"/>
<keyword evidence="4" id="KW-1185">Reference proteome</keyword>
<keyword evidence="2" id="KW-1133">Transmembrane helix</keyword>
<keyword evidence="2" id="KW-0472">Membrane</keyword>
<dbReference type="AlphaFoldDB" id="A0A5J4YUQ1"/>